<organism evidence="1 3">
    <name type="scientific">Tetradesmus obliquus</name>
    <name type="common">Green alga</name>
    <name type="synonym">Acutodesmus obliquus</name>
    <dbReference type="NCBI Taxonomy" id="3088"/>
    <lineage>
        <taxon>Eukaryota</taxon>
        <taxon>Viridiplantae</taxon>
        <taxon>Chlorophyta</taxon>
        <taxon>core chlorophytes</taxon>
        <taxon>Chlorophyceae</taxon>
        <taxon>CS clade</taxon>
        <taxon>Sphaeropleales</taxon>
        <taxon>Scenedesmaceae</taxon>
        <taxon>Tetradesmus</taxon>
    </lineage>
</organism>
<name>A0A383VG24_TETOB</name>
<protein>
    <submittedName>
        <fullName evidence="1">Uncharacterized protein</fullName>
    </submittedName>
</protein>
<dbReference type="AlphaFoldDB" id="A0A383VG24"/>
<evidence type="ECO:0000313" key="1">
    <source>
        <dbReference type="EMBL" id="SZX63883.1"/>
    </source>
</evidence>
<dbReference type="EMBL" id="FNXT01000351">
    <property type="protein sequence ID" value="SZX63883.1"/>
    <property type="molecule type" value="Genomic_DNA"/>
</dbReference>
<dbReference type="EMBL" id="FNXT01001202">
    <property type="protein sequence ID" value="SZX73927.1"/>
    <property type="molecule type" value="Genomic_DNA"/>
</dbReference>
<keyword evidence="3" id="KW-1185">Reference proteome</keyword>
<gene>
    <name evidence="2" type="ORF">BQ4739_LOCUS14189</name>
    <name evidence="1" type="ORF">BQ4739_LOCUS4422</name>
</gene>
<dbReference type="Proteomes" id="UP000256970">
    <property type="component" value="Unassembled WGS sequence"/>
</dbReference>
<reference evidence="1 3" key="1">
    <citation type="submission" date="2016-10" db="EMBL/GenBank/DDBJ databases">
        <authorList>
            <person name="Cai Z."/>
        </authorList>
    </citation>
    <scope>NUCLEOTIDE SEQUENCE [LARGE SCALE GENOMIC DNA]</scope>
</reference>
<evidence type="ECO:0000313" key="3">
    <source>
        <dbReference type="Proteomes" id="UP000256970"/>
    </source>
</evidence>
<accession>A0A383VG24</accession>
<evidence type="ECO:0000313" key="2">
    <source>
        <dbReference type="EMBL" id="SZX73927.1"/>
    </source>
</evidence>
<sequence length="114" mass="12280">MLLPVLDASMPADVTVAALASNLKKQHVLRGMLCGLVCGELSVLQRAKAAVCSRPLFLDMHAMVCVLAQDRMAAALAAGRQPRYVFQHRWQHSVDLQRLVLPQQQAAAAAHAAA</sequence>
<proteinExistence type="predicted"/>